<feature type="non-terminal residue" evidence="6">
    <location>
        <position position="69"/>
    </location>
</feature>
<accession>A0A382XCU4</accession>
<evidence type="ECO:0000259" key="5">
    <source>
        <dbReference type="Pfam" id="PF19300"/>
    </source>
</evidence>
<keyword evidence="4" id="KW-0472">Membrane</keyword>
<evidence type="ECO:0000256" key="3">
    <source>
        <dbReference type="ARBA" id="ARBA00022475"/>
    </source>
</evidence>
<dbReference type="PANTHER" id="PTHR43163">
    <property type="entry name" value="DIPEPTIDE TRANSPORT SYSTEM PERMEASE PROTEIN DPPB-RELATED"/>
    <property type="match status" value="1"/>
</dbReference>
<feature type="non-terminal residue" evidence="6">
    <location>
        <position position="1"/>
    </location>
</feature>
<dbReference type="Pfam" id="PF19300">
    <property type="entry name" value="BPD_transp_1_N"/>
    <property type="match status" value="1"/>
</dbReference>
<keyword evidence="3" id="KW-1003">Cell membrane</keyword>
<keyword evidence="4" id="KW-1133">Transmembrane helix</keyword>
<feature type="transmembrane region" description="Helical" evidence="4">
    <location>
        <begin position="6"/>
        <end position="30"/>
    </location>
</feature>
<dbReference type="InterPro" id="IPR045621">
    <property type="entry name" value="BPD_transp_1_N"/>
</dbReference>
<gene>
    <name evidence="6" type="ORF">METZ01_LOCUS421533</name>
</gene>
<dbReference type="AlphaFoldDB" id="A0A382XCU4"/>
<proteinExistence type="predicted"/>
<dbReference type="GO" id="GO:0005886">
    <property type="term" value="C:plasma membrane"/>
    <property type="evidence" value="ECO:0007669"/>
    <property type="project" value="UniProtKB-SubCell"/>
</dbReference>
<protein>
    <recommendedName>
        <fullName evidence="5">ABC transporter type 1 GsiC-like N-terminal domain-containing protein</fullName>
    </recommendedName>
</protein>
<evidence type="ECO:0000256" key="1">
    <source>
        <dbReference type="ARBA" id="ARBA00004651"/>
    </source>
</evidence>
<keyword evidence="2" id="KW-0813">Transport</keyword>
<keyword evidence="4" id="KW-0812">Transmembrane</keyword>
<dbReference type="EMBL" id="UINC01166623">
    <property type="protein sequence ID" value="SVD68679.1"/>
    <property type="molecule type" value="Genomic_DNA"/>
</dbReference>
<evidence type="ECO:0000256" key="2">
    <source>
        <dbReference type="ARBA" id="ARBA00022448"/>
    </source>
</evidence>
<organism evidence="6">
    <name type="scientific">marine metagenome</name>
    <dbReference type="NCBI Taxonomy" id="408172"/>
    <lineage>
        <taxon>unclassified sequences</taxon>
        <taxon>metagenomes</taxon>
        <taxon>ecological metagenomes</taxon>
    </lineage>
</organism>
<comment type="subcellular location">
    <subcellularLocation>
        <location evidence="1">Cell membrane</location>
        <topology evidence="1">Multi-pass membrane protein</topology>
    </subcellularLocation>
</comment>
<name>A0A382XCU4_9ZZZZ</name>
<feature type="domain" description="ABC transporter type 1 GsiC-like N-terminal" evidence="5">
    <location>
        <begin position="1"/>
        <end position="69"/>
    </location>
</feature>
<reference evidence="6" key="1">
    <citation type="submission" date="2018-05" db="EMBL/GenBank/DDBJ databases">
        <authorList>
            <person name="Lanie J.A."/>
            <person name="Ng W.-L."/>
            <person name="Kazmierczak K.M."/>
            <person name="Andrzejewski T.M."/>
            <person name="Davidsen T.M."/>
            <person name="Wayne K.J."/>
            <person name="Tettelin H."/>
            <person name="Glass J.I."/>
            <person name="Rusch D."/>
            <person name="Podicherti R."/>
            <person name="Tsui H.-C.T."/>
            <person name="Winkler M.E."/>
        </authorList>
    </citation>
    <scope>NUCLEOTIDE SEQUENCE</scope>
</reference>
<evidence type="ECO:0000256" key="4">
    <source>
        <dbReference type="SAM" id="Phobius"/>
    </source>
</evidence>
<evidence type="ECO:0000313" key="6">
    <source>
        <dbReference type="EMBL" id="SVD68679.1"/>
    </source>
</evidence>
<dbReference type="PANTHER" id="PTHR43163:SF6">
    <property type="entry name" value="DIPEPTIDE TRANSPORT SYSTEM PERMEASE PROTEIN DPPB-RELATED"/>
    <property type="match status" value="1"/>
</dbReference>
<sequence length="69" mass="8192">LIRFIIFRVTGCITTSFFVVTIVFLIMQFLPGDPVHYLLRGYEAEGQVEALRKEFNLDKPIFTQYYIWI</sequence>